<evidence type="ECO:0000313" key="2">
    <source>
        <dbReference type="Proteomes" id="UP000255425"/>
    </source>
</evidence>
<dbReference type="AlphaFoldDB" id="A0A380H1T5"/>
<dbReference type="EMBL" id="UHDZ01000001">
    <property type="protein sequence ID" value="SUM70525.1"/>
    <property type="molecule type" value="Genomic_DNA"/>
</dbReference>
<reference evidence="1 2" key="1">
    <citation type="submission" date="2018-06" db="EMBL/GenBank/DDBJ databases">
        <authorList>
            <consortium name="Pathogen Informatics"/>
            <person name="Doyle S."/>
        </authorList>
    </citation>
    <scope>NUCLEOTIDE SEQUENCE [LARGE SCALE GENOMIC DNA]</scope>
    <source>
        <strain evidence="1 2">NCTC11807</strain>
    </source>
</reference>
<dbReference type="Proteomes" id="UP000255425">
    <property type="component" value="Unassembled WGS sequence"/>
</dbReference>
<name>A0A380H1T5_9STAP</name>
<keyword evidence="2" id="KW-1185">Reference proteome</keyword>
<protein>
    <submittedName>
        <fullName evidence="1">Uncharacterized protein</fullName>
    </submittedName>
</protein>
<evidence type="ECO:0000313" key="1">
    <source>
        <dbReference type="EMBL" id="SUM70525.1"/>
    </source>
</evidence>
<accession>A0A380H1T5</accession>
<organism evidence="1 2">
    <name type="scientific">Staphylococcus saccharolyticus</name>
    <dbReference type="NCBI Taxonomy" id="33028"/>
    <lineage>
        <taxon>Bacteria</taxon>
        <taxon>Bacillati</taxon>
        <taxon>Bacillota</taxon>
        <taxon>Bacilli</taxon>
        <taxon>Bacillales</taxon>
        <taxon>Staphylococcaceae</taxon>
        <taxon>Staphylococcus</taxon>
    </lineage>
</organism>
<proteinExistence type="predicted"/>
<gene>
    <name evidence="1" type="ORF">NCTC11807_01234</name>
</gene>
<sequence>MSPQSTLSLYEGSVTINLSLGERPVYFPVLALIASSSVS</sequence>